<protein>
    <submittedName>
        <fullName evidence="2">Uncharacterized protein</fullName>
    </submittedName>
</protein>
<reference evidence="2" key="1">
    <citation type="thesis" date="2020" institute="ProQuest LLC" country="789 East Eisenhower Parkway, Ann Arbor, MI, USA">
        <title>Comparative Genomics and Chromosome Evolution.</title>
        <authorList>
            <person name="Mudd A.B."/>
        </authorList>
    </citation>
    <scope>NUCLEOTIDE SEQUENCE</scope>
    <source>
        <strain evidence="2">237g6f4</strain>
        <tissue evidence="2">Blood</tissue>
    </source>
</reference>
<evidence type="ECO:0000256" key="1">
    <source>
        <dbReference type="SAM" id="MobiDB-lite"/>
    </source>
</evidence>
<proteinExistence type="predicted"/>
<dbReference type="AlphaFoldDB" id="A0AAV7BCZ8"/>
<sequence>MHAYVGRISRHHEVMTPHKGDCELLLSNEMEDRRFLRKSLQPARPIRRTLPDTGTKFMVNIQAKFTDNYRDSNCNLLCAIGNNHHVFKDPVPEKPTEESPVNTNKDCELLLSNEMEDRRFLRKPLQPARPIRRTLPDTGTKFMVNIQAKFTDNYRDSNCNLLCAIGNNHHVFKDLVPEKPTEEPSVNTNKDRITYSRDLLLQLSNLSVSKQKPKYLPDLPIIRQHPGSIFRRVSDILPDYMQDTNPAARPDHHSYHLSDNDSLISAL</sequence>
<accession>A0AAV7BCZ8</accession>
<dbReference type="EMBL" id="WNYA01000005">
    <property type="protein sequence ID" value="KAG8570462.1"/>
    <property type="molecule type" value="Genomic_DNA"/>
</dbReference>
<evidence type="ECO:0000313" key="2">
    <source>
        <dbReference type="EMBL" id="KAG8570462.1"/>
    </source>
</evidence>
<keyword evidence="3" id="KW-1185">Reference proteome</keyword>
<dbReference type="Proteomes" id="UP000824782">
    <property type="component" value="Unassembled WGS sequence"/>
</dbReference>
<evidence type="ECO:0000313" key="3">
    <source>
        <dbReference type="Proteomes" id="UP000824782"/>
    </source>
</evidence>
<feature type="compositionally biased region" description="Basic and acidic residues" evidence="1">
    <location>
        <begin position="249"/>
        <end position="259"/>
    </location>
</feature>
<gene>
    <name evidence="2" type="ORF">GDO81_011281</name>
</gene>
<organism evidence="2 3">
    <name type="scientific">Engystomops pustulosus</name>
    <name type="common">Tungara frog</name>
    <name type="synonym">Physalaemus pustulosus</name>
    <dbReference type="NCBI Taxonomy" id="76066"/>
    <lineage>
        <taxon>Eukaryota</taxon>
        <taxon>Metazoa</taxon>
        <taxon>Chordata</taxon>
        <taxon>Craniata</taxon>
        <taxon>Vertebrata</taxon>
        <taxon>Euteleostomi</taxon>
        <taxon>Amphibia</taxon>
        <taxon>Batrachia</taxon>
        <taxon>Anura</taxon>
        <taxon>Neobatrachia</taxon>
        <taxon>Hyloidea</taxon>
        <taxon>Leptodactylidae</taxon>
        <taxon>Leiuperinae</taxon>
        <taxon>Engystomops</taxon>
    </lineage>
</organism>
<name>A0AAV7BCZ8_ENGPU</name>
<comment type="caution">
    <text evidence="2">The sequence shown here is derived from an EMBL/GenBank/DDBJ whole genome shotgun (WGS) entry which is preliminary data.</text>
</comment>
<feature type="region of interest" description="Disordered" evidence="1">
    <location>
        <begin position="246"/>
        <end position="267"/>
    </location>
</feature>